<dbReference type="PANTHER" id="PTHR18964">
    <property type="entry name" value="ROK (REPRESSOR, ORF, KINASE) FAMILY"/>
    <property type="match status" value="1"/>
</dbReference>
<evidence type="ECO:0000313" key="3">
    <source>
        <dbReference type="Proteomes" id="UP001170624"/>
    </source>
</evidence>
<dbReference type="Gene3D" id="3.30.420.40">
    <property type="match status" value="2"/>
</dbReference>
<name>A0AAW7XYY0_9GAMM</name>
<dbReference type="PROSITE" id="PS01125">
    <property type="entry name" value="ROK"/>
    <property type="match status" value="1"/>
</dbReference>
<dbReference type="GO" id="GO:0004396">
    <property type="term" value="F:hexokinase activity"/>
    <property type="evidence" value="ECO:0007669"/>
    <property type="project" value="TreeGrafter"/>
</dbReference>
<evidence type="ECO:0000256" key="1">
    <source>
        <dbReference type="ARBA" id="ARBA00023277"/>
    </source>
</evidence>
<organism evidence="2 3">
    <name type="scientific">Photobacterium sanguinicancri</name>
    <dbReference type="NCBI Taxonomy" id="875932"/>
    <lineage>
        <taxon>Bacteria</taxon>
        <taxon>Pseudomonadati</taxon>
        <taxon>Pseudomonadota</taxon>
        <taxon>Gammaproteobacteria</taxon>
        <taxon>Vibrionales</taxon>
        <taxon>Vibrionaceae</taxon>
        <taxon>Photobacterium</taxon>
    </lineage>
</organism>
<dbReference type="SUPFAM" id="SSF53067">
    <property type="entry name" value="Actin-like ATPase domain"/>
    <property type="match status" value="1"/>
</dbReference>
<dbReference type="PANTHER" id="PTHR18964:SF174">
    <property type="entry name" value="D-ALLOSE KINASE-RELATED"/>
    <property type="match status" value="1"/>
</dbReference>
<dbReference type="InterPro" id="IPR043129">
    <property type="entry name" value="ATPase_NBD"/>
</dbReference>
<sequence length="314" mass="33458">MLNKSVNYGGDKMQSFDWGIDLGGTKIECAVLAKNTGQCVLRQRIATEREQGYNHILTQIQRLVHRCSEEVGTYPERIGFGTPGTLDPSTHLMKNCNSTELNGQPLDTDLQQLLGVKVVLANDANCFALAESRLGIVPVANPHAEVVFGIIMGTGVGAGIVVNGKVLQGCHGIAGEWGHNVLDPTGKQCYCGKQGCVETVLSGPGLEAYYHQLSGIECGLPDIVYRAEQQEQAAQQTLDRLVSQFGLAVAAIINVLDPDVIVVGGGVGNIEYLYQHAEQAILPHLFNPKLATRIVKPALGDSAGVFGAAMLVAN</sequence>
<dbReference type="RefSeq" id="WP_303498268.1">
    <property type="nucleotide sequence ID" value="NZ_JAUOPU010000002.1"/>
</dbReference>
<gene>
    <name evidence="2" type="ORF">Q4568_03200</name>
</gene>
<dbReference type="Proteomes" id="UP001170624">
    <property type="component" value="Unassembled WGS sequence"/>
</dbReference>
<keyword evidence="1" id="KW-0119">Carbohydrate metabolism</keyword>
<accession>A0AAW7XYY0</accession>
<dbReference type="AlphaFoldDB" id="A0AAW7XYY0"/>
<protein>
    <submittedName>
        <fullName evidence="2">ROK family protein</fullName>
    </submittedName>
</protein>
<evidence type="ECO:0000313" key="2">
    <source>
        <dbReference type="EMBL" id="MDO6541521.1"/>
    </source>
</evidence>
<proteinExistence type="predicted"/>
<comment type="caution">
    <text evidence="2">The sequence shown here is derived from an EMBL/GenBank/DDBJ whole genome shotgun (WGS) entry which is preliminary data.</text>
</comment>
<dbReference type="InterPro" id="IPR049874">
    <property type="entry name" value="ROK_cs"/>
</dbReference>
<dbReference type="EMBL" id="JAUOPU010000002">
    <property type="protein sequence ID" value="MDO6541521.1"/>
    <property type="molecule type" value="Genomic_DNA"/>
</dbReference>
<dbReference type="Pfam" id="PF00480">
    <property type="entry name" value="ROK"/>
    <property type="match status" value="1"/>
</dbReference>
<dbReference type="InterPro" id="IPR000600">
    <property type="entry name" value="ROK"/>
</dbReference>
<reference evidence="2" key="1">
    <citation type="submission" date="2023-07" db="EMBL/GenBank/DDBJ databases">
        <title>Genome content predicts the carbon catabolic preferences of heterotrophic bacteria.</title>
        <authorList>
            <person name="Gralka M."/>
        </authorList>
    </citation>
    <scope>NUCLEOTIDE SEQUENCE</scope>
    <source>
        <strain evidence="2">G2M05</strain>
    </source>
</reference>